<dbReference type="Proteomes" id="UP001301728">
    <property type="component" value="Unassembled WGS sequence"/>
</dbReference>
<dbReference type="PANTHER" id="PTHR10098">
    <property type="entry name" value="RAPSYN-RELATED"/>
    <property type="match status" value="1"/>
</dbReference>
<keyword evidence="1" id="KW-0802">TPR repeat</keyword>
<sequence>MDELLNQVYHEIIYNLLIHPPNQALNVLKNHAQVVDDDFLQVLRETVITLGERNCQEDADFLNKLVQKVEESGGFSTLLAQVAPPKPAETPAQKADPQQQKTATPKIVSPEKQSAAENLYNQGTQQFQANQYTAAFQSWQQALQLYRELQDRRGEVNCLGKLGNVYQSLGQYQQALTCHQQALTIARKIKYRQAEANALSSLGNVCYSIGQYDQAIEGYKQALSISKTIEYRVGEANTLGNLGNVYYVLGKLEEAIKNYQQALTIAQELNYRFGAVNFLNNLGNVYASLEQYEQAIAYVYQALTLARTLNYRFGEAYFLSNIGKIYQAKAEPEQAKVYFEQYLELVRSIQSPQMEANALQHLANTYKIMGEPESAITHYQQSLEVHRQTQNPQGEAITLSILGQIYQQLRQTDTAIQALQDCLKIATPKALPTECLAAGSHLGDLGLSTYNWQLSLEGYEQAIQAIEHICTGISPIEIRSEIAKESREIYAKQVQACITLKQYEKALEFVERWRCQRRVELTDSSLFPSSGEVQSLLKKYERLQQQLHALHLRRQSDEMKQLTTAGVRLNSSVTFKTESEILDTLETEKQKVWEDIRRLDEIVAEQLQVNGLSLEEIQALIPDETTAILSFYSTAENTYIFVVRQTEILLHICEGEGIETLQDWIEKSWVENQKNHLREWRNKMIEFLSELSRRLQLNQLISDSLENCNELIIIPHLKLHHIPFAALPIQLEDQTVYLCDRFRIRTISSCQMLKYNQYPNQTIDSNSIAILEDTTGDLVLTRYECQKIAKIYQVSPEFYLSGETATVSQFESLIKQVQLFYMGSPLRFTSENPLEAELQFNDGTISIAQMLAWHLSELLEIVIPSLKLENQPLDFYELNMRVFNRFLERGTQRLIYSLWSLEDIATSLLIWFYYQNLQQKSCTEALRQAQIQLRNLTGQELEKVYKPEILAYLKQQQETKNQQKINDQRTLLAWKCQQDYPFESPYYWANFIIYGC</sequence>
<organism evidence="4 5">
    <name type="scientific">Limnoraphis robusta CCNP1315</name>
    <dbReference type="NCBI Taxonomy" id="3110306"/>
    <lineage>
        <taxon>Bacteria</taxon>
        <taxon>Bacillati</taxon>
        <taxon>Cyanobacteriota</taxon>
        <taxon>Cyanophyceae</taxon>
        <taxon>Oscillatoriophycideae</taxon>
        <taxon>Oscillatoriales</taxon>
        <taxon>Sirenicapillariaceae</taxon>
        <taxon>Limnoraphis</taxon>
    </lineage>
</organism>
<evidence type="ECO:0000256" key="1">
    <source>
        <dbReference type="PROSITE-ProRule" id="PRU00339"/>
    </source>
</evidence>
<evidence type="ECO:0000256" key="2">
    <source>
        <dbReference type="SAM" id="MobiDB-lite"/>
    </source>
</evidence>
<dbReference type="PANTHER" id="PTHR10098:SF108">
    <property type="entry name" value="TETRATRICOPEPTIDE REPEAT PROTEIN 28"/>
    <property type="match status" value="1"/>
</dbReference>
<dbReference type="Pfam" id="PF13424">
    <property type="entry name" value="TPR_12"/>
    <property type="match status" value="4"/>
</dbReference>
<reference evidence="4 5" key="1">
    <citation type="submission" date="2023-12" db="EMBL/GenBank/DDBJ databases">
        <title>Baltic Sea Cyanobacteria.</title>
        <authorList>
            <person name="Delbaje E."/>
            <person name="Fewer D.P."/>
            <person name="Shishido T.K."/>
        </authorList>
    </citation>
    <scope>NUCLEOTIDE SEQUENCE [LARGE SCALE GENOMIC DNA]</scope>
    <source>
        <strain evidence="4 5">CCNP 1315</strain>
    </source>
</reference>
<feature type="repeat" description="TPR" evidence="1">
    <location>
        <begin position="356"/>
        <end position="389"/>
    </location>
</feature>
<name>A0ABU5TZY3_9CYAN</name>
<comment type="caution">
    <text evidence="4">The sequence shown here is derived from an EMBL/GenBank/DDBJ whole genome shotgun (WGS) entry which is preliminary data.</text>
</comment>
<evidence type="ECO:0000259" key="3">
    <source>
        <dbReference type="Pfam" id="PF12770"/>
    </source>
</evidence>
<feature type="repeat" description="TPR" evidence="1">
    <location>
        <begin position="276"/>
        <end position="309"/>
    </location>
</feature>
<proteinExistence type="predicted"/>
<dbReference type="InterPro" id="IPR019734">
    <property type="entry name" value="TPR_rpt"/>
</dbReference>
<protein>
    <submittedName>
        <fullName evidence="4">Tetratricopeptide repeat protein</fullName>
    </submittedName>
</protein>
<dbReference type="RefSeq" id="WP_323274669.1">
    <property type="nucleotide sequence ID" value="NZ_JAYGHT010000082.1"/>
</dbReference>
<gene>
    <name evidence="4" type="ORF">VB854_16210</name>
</gene>
<dbReference type="InterPro" id="IPR011990">
    <property type="entry name" value="TPR-like_helical_dom_sf"/>
</dbReference>
<feature type="domain" description="CHAT" evidence="3">
    <location>
        <begin position="701"/>
        <end position="995"/>
    </location>
</feature>
<dbReference type="SMART" id="SM00028">
    <property type="entry name" value="TPR"/>
    <property type="match status" value="8"/>
</dbReference>
<evidence type="ECO:0000313" key="4">
    <source>
        <dbReference type="EMBL" id="MEA5520493.1"/>
    </source>
</evidence>
<dbReference type="EMBL" id="JAYGHT010000082">
    <property type="protein sequence ID" value="MEA5520493.1"/>
    <property type="molecule type" value="Genomic_DNA"/>
</dbReference>
<accession>A0ABU5TZY3</accession>
<feature type="repeat" description="TPR" evidence="1">
    <location>
        <begin position="196"/>
        <end position="229"/>
    </location>
</feature>
<evidence type="ECO:0000313" key="5">
    <source>
        <dbReference type="Proteomes" id="UP001301728"/>
    </source>
</evidence>
<feature type="repeat" description="TPR" evidence="1">
    <location>
        <begin position="236"/>
        <end position="269"/>
    </location>
</feature>
<feature type="repeat" description="TPR" evidence="1">
    <location>
        <begin position="156"/>
        <end position="189"/>
    </location>
</feature>
<keyword evidence="5" id="KW-1185">Reference proteome</keyword>
<dbReference type="Gene3D" id="1.25.40.10">
    <property type="entry name" value="Tetratricopeptide repeat domain"/>
    <property type="match status" value="2"/>
</dbReference>
<dbReference type="InterPro" id="IPR024983">
    <property type="entry name" value="CHAT_dom"/>
</dbReference>
<feature type="region of interest" description="Disordered" evidence="2">
    <location>
        <begin position="84"/>
        <end position="108"/>
    </location>
</feature>
<dbReference type="PROSITE" id="PS50005">
    <property type="entry name" value="TPR"/>
    <property type="match status" value="5"/>
</dbReference>
<dbReference type="Pfam" id="PF12770">
    <property type="entry name" value="CHAT"/>
    <property type="match status" value="1"/>
</dbReference>
<dbReference type="SUPFAM" id="SSF48452">
    <property type="entry name" value="TPR-like"/>
    <property type="match status" value="3"/>
</dbReference>
<dbReference type="PROSITE" id="PS50293">
    <property type="entry name" value="TPR_REGION"/>
    <property type="match status" value="2"/>
</dbReference>